<feature type="transmembrane region" description="Helical" evidence="2">
    <location>
        <begin position="79"/>
        <end position="102"/>
    </location>
</feature>
<evidence type="ECO:0000259" key="3">
    <source>
        <dbReference type="Pfam" id="PF18915"/>
    </source>
</evidence>
<proteinExistence type="predicted"/>
<keyword evidence="2" id="KW-1133">Transmembrane helix</keyword>
<dbReference type="EMBL" id="PHEX01000016">
    <property type="protein sequence ID" value="PKQ28435.1"/>
    <property type="molecule type" value="Genomic_DNA"/>
</dbReference>
<feature type="domain" description="DUF5667" evidence="3">
    <location>
        <begin position="106"/>
        <end position="199"/>
    </location>
</feature>
<protein>
    <recommendedName>
        <fullName evidence="3">DUF5667 domain-containing protein</fullName>
    </recommendedName>
</protein>
<sequence>MRDGKSDIRATRATREPEELLVIVDQIRLLPRAEPRLRFRAKIAIISLLGLMPSATATGAQRSRSNGSRRAAGAFFERWVGTVALALFIALVSFWSLAGLAVHAGPNDNLYFLKRAGEGLNLSLTWNSYKKAEKSVVFAERRLSELNSLVSKKEIKTDQVVCLAAECERYQQTANSLILENQKNSNMARLDTRIQELEEKKSNLKKRMVTVAGAAGILEPAAGARVCVSDASDALSLNGARSISGVTDSEGKFLFTFKNFRPGDAEPLQAAIELDGRTEIVPLVPARGQGVTLDGTYAVRLDPSGFMIQLNQDVEYQAFLSSGNFELARGKNLRITDAAGSSLINEVSSGAVIQTDSNGNCAFHVKKMRADKISRIEIEVFDGQWKSLGEVLRLGTLKTGGSGNPDVSMSNDINAGFDIQCDPELESLGAGPQKITLTVRDRSRKLTDYIE</sequence>
<dbReference type="AlphaFoldDB" id="A0A2N3G6T1"/>
<dbReference type="Pfam" id="PF18915">
    <property type="entry name" value="DUF5667"/>
    <property type="match status" value="1"/>
</dbReference>
<keyword evidence="2" id="KW-0472">Membrane</keyword>
<keyword evidence="2" id="KW-0812">Transmembrane</keyword>
<organism evidence="4 5">
    <name type="scientific">Candidatus Anoxymicrobium japonicum</name>
    <dbReference type="NCBI Taxonomy" id="2013648"/>
    <lineage>
        <taxon>Bacteria</taxon>
        <taxon>Bacillati</taxon>
        <taxon>Actinomycetota</taxon>
        <taxon>Candidatus Geothermincolia</taxon>
        <taxon>Candidatus Geothermincolales</taxon>
        <taxon>Candidatus Anoxymicrobiaceae</taxon>
        <taxon>Candidatus Anoxymicrobium</taxon>
    </lineage>
</organism>
<reference evidence="4 5" key="1">
    <citation type="journal article" date="2017" name="ISME J.">
        <title>Potential for microbial H2 and metal transformations associated with novel bacteria and archaea in deep terrestrial subsurface sediments.</title>
        <authorList>
            <person name="Hernsdorf A.W."/>
            <person name="Amano Y."/>
            <person name="Miyakawa K."/>
            <person name="Ise K."/>
            <person name="Suzuki Y."/>
            <person name="Anantharaman K."/>
            <person name="Probst A."/>
            <person name="Burstein D."/>
            <person name="Thomas B.C."/>
            <person name="Banfield J.F."/>
        </authorList>
    </citation>
    <scope>NUCLEOTIDE SEQUENCE [LARGE SCALE GENOMIC DNA]</scope>
    <source>
        <strain evidence="4">HGW-Actinobacteria-3</strain>
    </source>
</reference>
<evidence type="ECO:0000256" key="1">
    <source>
        <dbReference type="SAM" id="Coils"/>
    </source>
</evidence>
<comment type="caution">
    <text evidence="4">The sequence shown here is derived from an EMBL/GenBank/DDBJ whole genome shotgun (WGS) entry which is preliminary data.</text>
</comment>
<keyword evidence="1" id="KW-0175">Coiled coil</keyword>
<evidence type="ECO:0000313" key="4">
    <source>
        <dbReference type="EMBL" id="PKQ28435.1"/>
    </source>
</evidence>
<feature type="coiled-coil region" evidence="1">
    <location>
        <begin position="180"/>
        <end position="214"/>
    </location>
</feature>
<gene>
    <name evidence="4" type="ORF">CVT63_02745</name>
</gene>
<evidence type="ECO:0000256" key="2">
    <source>
        <dbReference type="SAM" id="Phobius"/>
    </source>
</evidence>
<accession>A0A2N3G6T1</accession>
<dbReference type="Proteomes" id="UP000233654">
    <property type="component" value="Unassembled WGS sequence"/>
</dbReference>
<dbReference type="InterPro" id="IPR043725">
    <property type="entry name" value="DUF5667"/>
</dbReference>
<name>A0A2N3G6T1_9ACTN</name>
<evidence type="ECO:0000313" key="5">
    <source>
        <dbReference type="Proteomes" id="UP000233654"/>
    </source>
</evidence>